<reference evidence="2 3" key="1">
    <citation type="journal article" date="2016" name="Nat. Commun.">
        <title>Thousands of microbial genomes shed light on interconnected biogeochemical processes in an aquifer system.</title>
        <authorList>
            <person name="Anantharaman K."/>
            <person name="Brown C.T."/>
            <person name="Hug L.A."/>
            <person name="Sharon I."/>
            <person name="Castelle C.J."/>
            <person name="Probst A.J."/>
            <person name="Thomas B.C."/>
            <person name="Singh A."/>
            <person name="Wilkins M.J."/>
            <person name="Karaoz U."/>
            <person name="Brodie E.L."/>
            <person name="Williams K.H."/>
            <person name="Hubbard S.S."/>
            <person name="Banfield J.F."/>
        </authorList>
    </citation>
    <scope>NUCLEOTIDE SEQUENCE [LARGE SCALE GENOMIC DNA]</scope>
</reference>
<evidence type="ECO:0000313" key="3">
    <source>
        <dbReference type="Proteomes" id="UP000178602"/>
    </source>
</evidence>
<protein>
    <recommendedName>
        <fullName evidence="1">HTH marR-type domain-containing protein</fullName>
    </recommendedName>
</protein>
<dbReference type="Proteomes" id="UP000178602">
    <property type="component" value="Unassembled WGS sequence"/>
</dbReference>
<name>A0A1F4T4P3_UNCSA</name>
<dbReference type="GO" id="GO:0003700">
    <property type="term" value="F:DNA-binding transcription factor activity"/>
    <property type="evidence" value="ECO:0007669"/>
    <property type="project" value="InterPro"/>
</dbReference>
<comment type="caution">
    <text evidence="2">The sequence shown here is derived from an EMBL/GenBank/DDBJ whole genome shotgun (WGS) entry which is preliminary data.</text>
</comment>
<dbReference type="SUPFAM" id="SSF46785">
    <property type="entry name" value="Winged helix' DNA-binding domain"/>
    <property type="match status" value="1"/>
</dbReference>
<proteinExistence type="predicted"/>
<dbReference type="Gene3D" id="1.10.10.10">
    <property type="entry name" value="Winged helix-like DNA-binding domain superfamily/Winged helix DNA-binding domain"/>
    <property type="match status" value="1"/>
</dbReference>
<evidence type="ECO:0000259" key="1">
    <source>
        <dbReference type="PROSITE" id="PS50995"/>
    </source>
</evidence>
<dbReference type="EMBL" id="MEUG01000001">
    <property type="protein sequence ID" value="OGC27781.1"/>
    <property type="molecule type" value="Genomic_DNA"/>
</dbReference>
<dbReference type="InterPro" id="IPR000835">
    <property type="entry name" value="HTH_MarR-typ"/>
</dbReference>
<organism evidence="2 3">
    <name type="scientific">candidate division WOR-1 bacterium RIFOXYC12_FULL_54_18</name>
    <dbReference type="NCBI Taxonomy" id="1802584"/>
    <lineage>
        <taxon>Bacteria</taxon>
        <taxon>Bacillati</taxon>
        <taxon>Saganbacteria</taxon>
    </lineage>
</organism>
<sequence>MKKANEPIRLILELAKTQAIVGRRFDCGLGGLGFNEFTILYNLSIASDGKMRRIDLANKIGLTASGVTRLLLPMEKIGLIKSGESERDARARFVTIAPGGVLKLNEAIERMELLLNEIIPMDKKIKIEKISQFLSELGMLAR</sequence>
<dbReference type="PROSITE" id="PS50995">
    <property type="entry name" value="HTH_MARR_2"/>
    <property type="match status" value="1"/>
</dbReference>
<dbReference type="InterPro" id="IPR036390">
    <property type="entry name" value="WH_DNA-bd_sf"/>
</dbReference>
<dbReference type="Pfam" id="PF01047">
    <property type="entry name" value="MarR"/>
    <property type="match status" value="1"/>
</dbReference>
<feature type="domain" description="HTH marR-type" evidence="1">
    <location>
        <begin position="1"/>
        <end position="139"/>
    </location>
</feature>
<dbReference type="InterPro" id="IPR036388">
    <property type="entry name" value="WH-like_DNA-bd_sf"/>
</dbReference>
<gene>
    <name evidence="2" type="ORF">A3K49_02065</name>
</gene>
<evidence type="ECO:0000313" key="2">
    <source>
        <dbReference type="EMBL" id="OGC27781.1"/>
    </source>
</evidence>
<accession>A0A1F4T4P3</accession>
<dbReference type="AlphaFoldDB" id="A0A1F4T4P3"/>